<dbReference type="HOGENOM" id="CLU_1856389_0_0_1"/>
<dbReference type="InterPro" id="IPR052744">
    <property type="entry name" value="GPAT/DAPAT"/>
</dbReference>
<keyword evidence="1" id="KW-0812">Transmembrane</keyword>
<dbReference type="GO" id="GO:0016287">
    <property type="term" value="F:glycerone-phosphate O-acyltransferase activity"/>
    <property type="evidence" value="ECO:0007669"/>
    <property type="project" value="TreeGrafter"/>
</dbReference>
<feature type="transmembrane region" description="Helical" evidence="1">
    <location>
        <begin position="77"/>
        <end position="94"/>
    </location>
</feature>
<keyword evidence="1" id="KW-0472">Membrane</keyword>
<sequence>MSQNQDHLYKDLISIEIRNTCSGILPREAVRGSSVKVAGRDVLATWKLLVALVVTPTLYGFYTFIVVLISFKFFAPISTFCILVTGSYVTIRLYESGIDIYKSIHPLFLSLLPWAKSSKKLRTVREQLSTDITNLINESAPQIYHDLMLKE</sequence>
<evidence type="ECO:0000313" key="2">
    <source>
        <dbReference type="EMBL" id="ESA22735.1"/>
    </source>
</evidence>
<dbReference type="VEuPathDB" id="FungiDB:RhiirFUN_018471"/>
<dbReference type="GO" id="GO:0004366">
    <property type="term" value="F:glycerol-3-phosphate O-acyltransferase activity"/>
    <property type="evidence" value="ECO:0007669"/>
    <property type="project" value="TreeGrafter"/>
</dbReference>
<gene>
    <name evidence="2" type="ORF">GLOINDRAFT_91276</name>
</gene>
<keyword evidence="1" id="KW-1133">Transmembrane helix</keyword>
<feature type="transmembrane region" description="Helical" evidence="1">
    <location>
        <begin position="48"/>
        <end position="71"/>
    </location>
</feature>
<dbReference type="PANTHER" id="PTHR31605">
    <property type="entry name" value="GLYCEROL-3-PHOSPHATE O-ACYLTRANSFERASE 1"/>
    <property type="match status" value="1"/>
</dbReference>
<dbReference type="PANTHER" id="PTHR31605:SF0">
    <property type="entry name" value="GLYCEROL-3-PHOSPHATE O-ACYLTRANSFERASE 1"/>
    <property type="match status" value="1"/>
</dbReference>
<protein>
    <submittedName>
        <fullName evidence="2">Uncharacterized protein</fullName>
    </submittedName>
</protein>
<proteinExistence type="predicted"/>
<dbReference type="GO" id="GO:0008654">
    <property type="term" value="P:phospholipid biosynthetic process"/>
    <property type="evidence" value="ECO:0007669"/>
    <property type="project" value="TreeGrafter"/>
</dbReference>
<name>U9UQS1_RHIID</name>
<organism evidence="2">
    <name type="scientific">Rhizophagus irregularis (strain DAOM 181602 / DAOM 197198 / MUCL 43194)</name>
    <name type="common">Arbuscular mycorrhizal fungus</name>
    <name type="synonym">Glomus intraradices</name>
    <dbReference type="NCBI Taxonomy" id="747089"/>
    <lineage>
        <taxon>Eukaryota</taxon>
        <taxon>Fungi</taxon>
        <taxon>Fungi incertae sedis</taxon>
        <taxon>Mucoromycota</taxon>
        <taxon>Glomeromycotina</taxon>
        <taxon>Glomeromycetes</taxon>
        <taxon>Glomerales</taxon>
        <taxon>Glomeraceae</taxon>
        <taxon>Rhizophagus</taxon>
    </lineage>
</organism>
<evidence type="ECO:0000256" key="1">
    <source>
        <dbReference type="SAM" id="Phobius"/>
    </source>
</evidence>
<dbReference type="AlphaFoldDB" id="U9UQS1"/>
<dbReference type="EMBL" id="KI275337">
    <property type="protein sequence ID" value="ESA22735.1"/>
    <property type="molecule type" value="Genomic_DNA"/>
</dbReference>
<reference evidence="2" key="1">
    <citation type="submission" date="2013-07" db="EMBL/GenBank/DDBJ databases">
        <title>The genome of an arbuscular mycorrhizal fungus provides insights into the evolution of the oldest plant symbiosis.</title>
        <authorList>
            <consortium name="DOE Joint Genome Institute"/>
            <person name="Tisserant E."/>
            <person name="Malbreil M."/>
            <person name="Kuo A."/>
            <person name="Kohler A."/>
            <person name="Symeonidi A."/>
            <person name="Balestrini R."/>
            <person name="Charron P."/>
            <person name="Duensing N."/>
            <person name="Frei-dit-Frey N."/>
            <person name="Gianinazzi-Pearson V."/>
            <person name="Gilbert B."/>
            <person name="Handa Y."/>
            <person name="Hijri M."/>
            <person name="Kaul R."/>
            <person name="Kawaguchi M."/>
            <person name="Krajinski F."/>
            <person name="Lammers P."/>
            <person name="Lapierre D."/>
            <person name="Masclaux F.G."/>
            <person name="Murat C."/>
            <person name="Morin E."/>
            <person name="Ndikumana S."/>
            <person name="Pagni M."/>
            <person name="Petitpierre D."/>
            <person name="Requena N."/>
            <person name="Rosikiewicz P."/>
            <person name="Riley R."/>
            <person name="Saito K."/>
            <person name="San Clemente H."/>
            <person name="Shapiro H."/>
            <person name="van Tuinen D."/>
            <person name="Becard G."/>
            <person name="Bonfante P."/>
            <person name="Paszkowski U."/>
            <person name="Shachar-Hill Y."/>
            <person name="Young J.P."/>
            <person name="Sanders I.R."/>
            <person name="Henrissat B."/>
            <person name="Rensing S.A."/>
            <person name="Grigoriev I.V."/>
            <person name="Corradi N."/>
            <person name="Roux C."/>
            <person name="Martin F."/>
        </authorList>
    </citation>
    <scope>NUCLEOTIDE SEQUENCE</scope>
    <source>
        <strain evidence="2">DAOM 197198</strain>
    </source>
</reference>
<accession>U9UQS1</accession>